<evidence type="ECO:0000313" key="5">
    <source>
        <dbReference type="Proteomes" id="UP000702544"/>
    </source>
</evidence>
<organism evidence="4 5">
    <name type="scientific">Candidatus Kutchimonas denitrificans</name>
    <dbReference type="NCBI Taxonomy" id="3056748"/>
    <lineage>
        <taxon>Bacteria</taxon>
        <taxon>Pseudomonadati</taxon>
        <taxon>Gemmatimonadota</taxon>
        <taxon>Gemmatimonadia</taxon>
        <taxon>Candidatus Palauibacterales</taxon>
        <taxon>Candidatus Palauibacteraceae</taxon>
        <taxon>Candidatus Kutchimonas</taxon>
    </lineage>
</organism>
<evidence type="ECO:0000259" key="3">
    <source>
        <dbReference type="Pfam" id="PF03703"/>
    </source>
</evidence>
<evidence type="ECO:0000256" key="1">
    <source>
        <dbReference type="SAM" id="MobiDB-lite"/>
    </source>
</evidence>
<name>A0AAE5C8V4_9BACT</name>
<keyword evidence="2" id="KW-0812">Transmembrane</keyword>
<dbReference type="Pfam" id="PF03703">
    <property type="entry name" value="bPH_2"/>
    <property type="match status" value="1"/>
</dbReference>
<feature type="domain" description="YdbS-like PH" evidence="3">
    <location>
        <begin position="91"/>
        <end position="170"/>
    </location>
</feature>
<proteinExistence type="predicted"/>
<dbReference type="InterPro" id="IPR005182">
    <property type="entry name" value="YdbS-like_PH"/>
</dbReference>
<feature type="region of interest" description="Disordered" evidence="1">
    <location>
        <begin position="1"/>
        <end position="20"/>
    </location>
</feature>
<sequence>MSRPPLEPTADSDRSCAVTETDSTNALHPNVVIAWRVSGLLSAAVWTVVVGLTELFVIVPNWRVIVFPGAPTAAAAVLAFALALTWPTLRYRFWRWQVRTDRVLIEKGVIWRSRSLIPRVRIQHVDTRTSPLQRWLGLASLVIFTAGTRGADVEIPGLAADDAVRLRDELARLEEIDERT</sequence>
<keyword evidence="2" id="KW-1133">Transmembrane helix</keyword>
<dbReference type="AlphaFoldDB" id="A0AAE5C8V4"/>
<protein>
    <submittedName>
        <fullName evidence="4">PH domain-containing protein</fullName>
    </submittedName>
</protein>
<comment type="caution">
    <text evidence="4">The sequence shown here is derived from an EMBL/GenBank/DDBJ whole genome shotgun (WGS) entry which is preliminary data.</text>
</comment>
<feature type="transmembrane region" description="Helical" evidence="2">
    <location>
        <begin position="37"/>
        <end position="59"/>
    </location>
</feature>
<reference evidence="4 5" key="1">
    <citation type="submission" date="2020-01" db="EMBL/GenBank/DDBJ databases">
        <title>Genomes assembled from Gulf of Kutch pelagic sediment metagenomes.</title>
        <authorList>
            <person name="Chandrashekar M."/>
            <person name="Mahajan M.S."/>
            <person name="Dave K.J."/>
            <person name="Vatsa P."/>
            <person name="Nathani N.M."/>
        </authorList>
    </citation>
    <scope>NUCLEOTIDE SEQUENCE [LARGE SCALE GENOMIC DNA]</scope>
    <source>
        <strain evidence="4">KS3-K002</strain>
    </source>
</reference>
<gene>
    <name evidence="4" type="ORF">GWO12_06870</name>
</gene>
<keyword evidence="2" id="KW-0472">Membrane</keyword>
<feature type="transmembrane region" description="Helical" evidence="2">
    <location>
        <begin position="65"/>
        <end position="89"/>
    </location>
</feature>
<evidence type="ECO:0000313" key="4">
    <source>
        <dbReference type="EMBL" id="NIR74821.1"/>
    </source>
</evidence>
<accession>A0AAE5C8V4</accession>
<dbReference type="EMBL" id="JAACAK010000049">
    <property type="protein sequence ID" value="NIR74821.1"/>
    <property type="molecule type" value="Genomic_DNA"/>
</dbReference>
<evidence type="ECO:0000256" key="2">
    <source>
        <dbReference type="SAM" id="Phobius"/>
    </source>
</evidence>
<dbReference type="PANTHER" id="PTHR34473:SF3">
    <property type="entry name" value="TRANSMEMBRANE PROTEIN-RELATED"/>
    <property type="match status" value="1"/>
</dbReference>
<dbReference type="PANTHER" id="PTHR34473">
    <property type="entry name" value="UPF0699 TRANSMEMBRANE PROTEIN YDBS"/>
    <property type="match status" value="1"/>
</dbReference>
<dbReference type="Proteomes" id="UP000702544">
    <property type="component" value="Unassembled WGS sequence"/>
</dbReference>